<protein>
    <submittedName>
        <fullName evidence="6">Uncharacterized protein</fullName>
    </submittedName>
</protein>
<dbReference type="GO" id="GO:0008305">
    <property type="term" value="C:integrin complex"/>
    <property type="evidence" value="ECO:0007669"/>
    <property type="project" value="InterPro"/>
</dbReference>
<feature type="region of interest" description="Disordered" evidence="3">
    <location>
        <begin position="825"/>
        <end position="854"/>
    </location>
</feature>
<dbReference type="RefSeq" id="XP_009039330.1">
    <property type="nucleotide sequence ID" value="XM_009041082.1"/>
</dbReference>
<dbReference type="PANTHER" id="PTHR44103:SF1">
    <property type="entry name" value="PROPROTEIN CONVERTASE P"/>
    <property type="match status" value="1"/>
</dbReference>
<gene>
    <name evidence="6" type="ORF">AURANDRAFT_65918</name>
</gene>
<dbReference type="Proteomes" id="UP000002729">
    <property type="component" value="Unassembled WGS sequence"/>
</dbReference>
<accession>F0YFN9</accession>
<feature type="compositionally biased region" description="Basic and acidic residues" evidence="3">
    <location>
        <begin position="26"/>
        <end position="37"/>
    </location>
</feature>
<feature type="compositionally biased region" description="Basic and acidic residues" evidence="3">
    <location>
        <begin position="120"/>
        <end position="130"/>
    </location>
</feature>
<feature type="signal peptide" evidence="5">
    <location>
        <begin position="1"/>
        <end position="24"/>
    </location>
</feature>
<evidence type="ECO:0000256" key="1">
    <source>
        <dbReference type="ARBA" id="ARBA00022729"/>
    </source>
</evidence>
<feature type="transmembrane region" description="Helical" evidence="4">
    <location>
        <begin position="1161"/>
        <end position="1183"/>
    </location>
</feature>
<feature type="compositionally biased region" description="Basic and acidic residues" evidence="3">
    <location>
        <begin position="94"/>
        <end position="104"/>
    </location>
</feature>
<dbReference type="SUPFAM" id="SSF69318">
    <property type="entry name" value="Integrin alpha N-terminal domain"/>
    <property type="match status" value="3"/>
</dbReference>
<evidence type="ECO:0000256" key="3">
    <source>
        <dbReference type="SAM" id="MobiDB-lite"/>
    </source>
</evidence>
<dbReference type="InterPro" id="IPR000413">
    <property type="entry name" value="Integrin_alpha"/>
</dbReference>
<dbReference type="Pfam" id="PF13517">
    <property type="entry name" value="FG-GAP_3"/>
    <property type="match status" value="4"/>
</dbReference>
<keyword evidence="7" id="KW-1185">Reference proteome</keyword>
<dbReference type="GO" id="GO:0007155">
    <property type="term" value="P:cell adhesion"/>
    <property type="evidence" value="ECO:0007669"/>
    <property type="project" value="InterPro"/>
</dbReference>
<feature type="chain" id="PRO_5003264606" evidence="5">
    <location>
        <begin position="25"/>
        <end position="1393"/>
    </location>
</feature>
<dbReference type="KEGG" id="aaf:AURANDRAFT_65918"/>
<evidence type="ECO:0000256" key="4">
    <source>
        <dbReference type="SAM" id="Phobius"/>
    </source>
</evidence>
<feature type="transmembrane region" description="Helical" evidence="4">
    <location>
        <begin position="1123"/>
        <end position="1149"/>
    </location>
</feature>
<dbReference type="InParanoid" id="F0YFN9"/>
<dbReference type="InterPro" id="IPR028994">
    <property type="entry name" value="Integrin_alpha_N"/>
</dbReference>
<dbReference type="OrthoDB" id="5950997at2759"/>
<keyword evidence="4" id="KW-0812">Transmembrane</keyword>
<evidence type="ECO:0000313" key="7">
    <source>
        <dbReference type="Proteomes" id="UP000002729"/>
    </source>
</evidence>
<feature type="transmembrane region" description="Helical" evidence="4">
    <location>
        <begin position="1223"/>
        <end position="1241"/>
    </location>
</feature>
<evidence type="ECO:0000313" key="6">
    <source>
        <dbReference type="EMBL" id="EGB06076.1"/>
    </source>
</evidence>
<keyword evidence="4" id="KW-0472">Membrane</keyword>
<proteinExistence type="predicted"/>
<dbReference type="PRINTS" id="PR01185">
    <property type="entry name" value="INTEGRINA"/>
</dbReference>
<evidence type="ECO:0000256" key="5">
    <source>
        <dbReference type="SAM" id="SignalP"/>
    </source>
</evidence>
<keyword evidence="2" id="KW-0325">Glycoprotein</keyword>
<keyword evidence="1 5" id="KW-0732">Signal</keyword>
<dbReference type="PANTHER" id="PTHR44103">
    <property type="entry name" value="PROPROTEIN CONVERTASE P"/>
    <property type="match status" value="1"/>
</dbReference>
<dbReference type="InterPro" id="IPR013517">
    <property type="entry name" value="FG-GAP"/>
</dbReference>
<feature type="region of interest" description="Disordered" evidence="3">
    <location>
        <begin position="26"/>
        <end position="146"/>
    </location>
</feature>
<dbReference type="GeneID" id="20225565"/>
<feature type="transmembrane region" description="Helical" evidence="4">
    <location>
        <begin position="1262"/>
        <end position="1290"/>
    </location>
</feature>
<dbReference type="EMBL" id="GL833137">
    <property type="protein sequence ID" value="EGB06076.1"/>
    <property type="molecule type" value="Genomic_DNA"/>
</dbReference>
<feature type="transmembrane region" description="Helical" evidence="4">
    <location>
        <begin position="1310"/>
        <end position="1327"/>
    </location>
</feature>
<name>F0YFN9_AURAN</name>
<keyword evidence="4" id="KW-1133">Transmembrane helix</keyword>
<sequence>MVGSCFRIMCCWLVLMTVSGGISGLRDARDGRTERRAGAVSTTPSFERPAERAAKDAAGSASIAGGGSGDAAGARGDARDEALGAVSTTPSFERPPERAAKDDFGSASPMGAVETSSFERPAERAAKDDFGSASIDGGGSGAPAGARGDEELQLVQRLLYSSYSYFYSFLNEDDEDDEEVQEDDGYSSYSYSSYSYFYSYLDEEDDGSCPSTGCAGNSCDYWTGYTCADLESYGCNCYGCTCANDYTPGDDSSNATHPTPSLTAAPSVTAAPSENCLDVVMSDSYGDGWQGAVLTVSDTSDTVFFTGRVDHGSLQSERLCLEDGCYLASVSEDDYPFEVSFAIDGHEGDGAPYGPTAFFVSGGAVVDWGSLFSAPAYGDLDGDGDLDLVVGEENGDLSYYKNVGSAASPSYMFFFDSANPFDGINVPSKSMPALGDIDGDGDLDLVVGYTHTSPFHMIDDADGAKGSYSTPAFVDIDSDGDLDLVVGQLDGLYYYENVGSVRSPSYEAVTGSASPFDGIGNNGKVMFTFGDIDGDGDLDFVVGKSDGVLNYYENVGSAAAPSYEARTGGASPFNDIIIAVEDEEAHGNVAPTLVDLDGDGNLGLVVGNMDGTLNYYENVRSAAAPSYVAVTGSASPFDGIEFVGAFSVSALGDLDGDGDLDLVVGEEDGDLYYCENVGSATSPTYAAECTVIGGIDVGGESKPALADVNGDGLLDLLVGDRFGGLNYYENVGSAASPSYEARTGSASPFYGHGYGDDDGGGSDDDGGGSGLCESTCYSNTCDYWTGNTCAELESDYGCDCSGCACTATGGGDDYYYYYYYDDDDGGDDDDDGSGSDDSSIGTAPEFGDIDGDGDLDVVVGKEDGTLYYYENVGSAASASYAAVNGTANPFDGIDVGTYSSPALVDLDGDGDLDLVVGDRAGTLSYYENVGSAVLPSYEAVTGSASPFFIDGEPIDVGIFSAPALADLDGDGDLDLVVGATGCYSCLEDYYFSPFAVELDDGESVPCDNSTALAASCASDSTKCFDQCCLSCERGMDCENATSNTLTAVPIEDGWWRASSYSDEVYQCQYSGACKDDALPWTLPMVSFPKAFEALIAWTSFLEFNIIQILPIACLRPFNFFDKLLAMTILPIVFSLLIFLVGELAAMCATTKKAKSIRSTSFGAFILLTFVVFPSVSTTVLRFYNCVSYEEGFSDGSTETIEVLEADHDISCTSPSYKGIWSTYALAMLFVYPVGIPLLYFVELFRYEPRCYQFVVFECVRKLALTGLLIFMYPGSGSQIALGLLIAFLSMQVYTYSRPYIEDADDNVSNVGNAQIILVFIASLMLFIKDMDEQDGAPGDMFKGPIFSYAMIVIGTLVLVATIYTILVETCEEAVDDEAPALPAAWHAASSSAA</sequence>
<organism evidence="7">
    <name type="scientific">Aureococcus anophagefferens</name>
    <name type="common">Harmful bloom alga</name>
    <dbReference type="NCBI Taxonomy" id="44056"/>
    <lineage>
        <taxon>Eukaryota</taxon>
        <taxon>Sar</taxon>
        <taxon>Stramenopiles</taxon>
        <taxon>Ochrophyta</taxon>
        <taxon>Pelagophyceae</taxon>
        <taxon>Pelagomonadales</taxon>
        <taxon>Pelagomonadaceae</taxon>
        <taxon>Aureococcus</taxon>
    </lineage>
</organism>
<feature type="transmembrane region" description="Helical" evidence="4">
    <location>
        <begin position="1348"/>
        <end position="1366"/>
    </location>
</feature>
<reference evidence="6 7" key="1">
    <citation type="journal article" date="2011" name="Proc. Natl. Acad. Sci. U.S.A.">
        <title>Niche of harmful alga Aureococcus anophagefferens revealed through ecogenomics.</title>
        <authorList>
            <person name="Gobler C.J."/>
            <person name="Berry D.L."/>
            <person name="Dyhrman S.T."/>
            <person name="Wilhelm S.W."/>
            <person name="Salamov A."/>
            <person name="Lobanov A.V."/>
            <person name="Zhang Y."/>
            <person name="Collier J.L."/>
            <person name="Wurch L.L."/>
            <person name="Kustka A.B."/>
            <person name="Dill B.D."/>
            <person name="Shah M."/>
            <person name="VerBerkmoes N.C."/>
            <person name="Kuo A."/>
            <person name="Terry A."/>
            <person name="Pangilinan J."/>
            <person name="Lindquist E.A."/>
            <person name="Lucas S."/>
            <person name="Paulsen I.T."/>
            <person name="Hattenrath-Lehmann T.K."/>
            <person name="Talmage S.C."/>
            <person name="Walker E.A."/>
            <person name="Koch F."/>
            <person name="Burson A.M."/>
            <person name="Marcoval M.A."/>
            <person name="Tang Y.Z."/>
            <person name="Lecleir G.R."/>
            <person name="Coyne K.J."/>
            <person name="Berg G.M."/>
            <person name="Bertrand E.M."/>
            <person name="Saito M.A."/>
            <person name="Gladyshev V.N."/>
            <person name="Grigoriev I.V."/>
        </authorList>
    </citation>
    <scope>NUCLEOTIDE SEQUENCE [LARGE SCALE GENOMIC DNA]</scope>
    <source>
        <strain evidence="7">CCMP 1984</strain>
    </source>
</reference>
<evidence type="ECO:0000256" key="2">
    <source>
        <dbReference type="ARBA" id="ARBA00023180"/>
    </source>
</evidence>
<feature type="compositionally biased region" description="Acidic residues" evidence="3">
    <location>
        <begin position="825"/>
        <end position="834"/>
    </location>
</feature>
<dbReference type="Gene3D" id="2.130.10.130">
    <property type="entry name" value="Integrin alpha, N-terminal"/>
    <property type="match status" value="3"/>
</dbReference>